<keyword evidence="1" id="KW-0472">Membrane</keyword>
<evidence type="ECO:0000313" key="2">
    <source>
        <dbReference type="EMBL" id="BBM84900.1"/>
    </source>
</evidence>
<reference evidence="2 3" key="1">
    <citation type="submission" date="2019-08" db="EMBL/GenBank/DDBJ databases">
        <title>Complete genome sequence of Candidatus Uab amorphum.</title>
        <authorList>
            <person name="Shiratori T."/>
            <person name="Suzuki S."/>
            <person name="Kakizawa Y."/>
            <person name="Ishida K."/>
        </authorList>
    </citation>
    <scope>NUCLEOTIDE SEQUENCE [LARGE SCALE GENOMIC DNA]</scope>
    <source>
        <strain evidence="2 3">SRT547</strain>
    </source>
</reference>
<evidence type="ECO:0000313" key="3">
    <source>
        <dbReference type="Proteomes" id="UP000326354"/>
    </source>
</evidence>
<gene>
    <name evidence="2" type="ORF">UABAM_03261</name>
</gene>
<proteinExistence type="predicted"/>
<feature type="transmembrane region" description="Helical" evidence="1">
    <location>
        <begin position="90"/>
        <end position="113"/>
    </location>
</feature>
<dbReference type="KEGG" id="uam:UABAM_03261"/>
<protein>
    <submittedName>
        <fullName evidence="2">Uncharacterized protein</fullName>
    </submittedName>
</protein>
<evidence type="ECO:0000256" key="1">
    <source>
        <dbReference type="SAM" id="Phobius"/>
    </source>
</evidence>
<keyword evidence="1" id="KW-0812">Transmembrane</keyword>
<organism evidence="2 3">
    <name type="scientific">Uabimicrobium amorphum</name>
    <dbReference type="NCBI Taxonomy" id="2596890"/>
    <lineage>
        <taxon>Bacteria</taxon>
        <taxon>Pseudomonadati</taxon>
        <taxon>Planctomycetota</taxon>
        <taxon>Candidatus Uabimicrobiia</taxon>
        <taxon>Candidatus Uabimicrobiales</taxon>
        <taxon>Candidatus Uabimicrobiaceae</taxon>
        <taxon>Candidatus Uabimicrobium</taxon>
    </lineage>
</organism>
<keyword evidence="1" id="KW-1133">Transmembrane helix</keyword>
<keyword evidence="3" id="KW-1185">Reference proteome</keyword>
<dbReference type="EMBL" id="AP019860">
    <property type="protein sequence ID" value="BBM84900.1"/>
    <property type="molecule type" value="Genomic_DNA"/>
</dbReference>
<dbReference type="RefSeq" id="WP_151969028.1">
    <property type="nucleotide sequence ID" value="NZ_AP019860.1"/>
</dbReference>
<accession>A0A5S9IPR8</accession>
<dbReference type="AlphaFoldDB" id="A0A5S9IPR8"/>
<feature type="transmembrane region" description="Helical" evidence="1">
    <location>
        <begin position="61"/>
        <end position="78"/>
    </location>
</feature>
<dbReference type="Proteomes" id="UP000326354">
    <property type="component" value="Chromosome"/>
</dbReference>
<sequence>MLNKCMKCNSSLHKSLVCDKCEAVHELCPWCKALVLDTQDKCSTCGKNVYVSLLTRIGWKIHKVSIVIYMIAAIAVGYKQYMDNRNLLEASIFGAMTFVIFFTVFNGAVFFILRMENNEKNNVQDLLEKDE</sequence>
<name>A0A5S9IPR8_UABAM</name>